<dbReference type="OrthoDB" id="9775764at2"/>
<keyword evidence="1 5" id="KW-0949">S-adenosyl-L-methionine</keyword>
<dbReference type="SFLD" id="SFLDG01280">
    <property type="entry name" value="HydE/PylB-like"/>
    <property type="match status" value="1"/>
</dbReference>
<accession>A0A1M6GM35</accession>
<dbReference type="CDD" id="cd01335">
    <property type="entry name" value="Radical_SAM"/>
    <property type="match status" value="1"/>
</dbReference>
<dbReference type="SFLD" id="SFLDG01060">
    <property type="entry name" value="BATS_domain_containing"/>
    <property type="match status" value="1"/>
</dbReference>
<keyword evidence="3 5" id="KW-0408">Iron</keyword>
<feature type="binding site" evidence="6">
    <location>
        <position position="281"/>
    </location>
    <ligand>
        <name>(3R)-3-methyl-D-ornithine</name>
        <dbReference type="ChEBI" id="CHEBI:64642"/>
    </ligand>
</feature>
<evidence type="ECO:0000256" key="5">
    <source>
        <dbReference type="PIRSR" id="PIRSR004762-1"/>
    </source>
</evidence>
<comment type="cofactor">
    <cofactor evidence="5">
        <name>[4Fe-4S] cluster</name>
        <dbReference type="ChEBI" id="CHEBI:49883"/>
    </cofactor>
    <text evidence="5">Binds 1 [4Fe-4S] cluster. The cluster is coordinated with 3 cysteines and an exchangeable S-adenosyl-L-methionine.</text>
</comment>
<dbReference type="Proteomes" id="UP000183954">
    <property type="component" value="Unassembled WGS sequence"/>
</dbReference>
<dbReference type="NCBIfam" id="TIGR03910">
    <property type="entry name" value="pyrrolys_PylB"/>
    <property type="match status" value="1"/>
</dbReference>
<dbReference type="InterPro" id="IPR034422">
    <property type="entry name" value="HydE/PylB-like"/>
</dbReference>
<dbReference type="InterPro" id="IPR023891">
    <property type="entry name" value="Pyrrolys_PylB"/>
</dbReference>
<dbReference type="Gene3D" id="3.20.20.70">
    <property type="entry name" value="Aldolase class I"/>
    <property type="match status" value="1"/>
</dbReference>
<evidence type="ECO:0000313" key="8">
    <source>
        <dbReference type="EMBL" id="SHJ11018.1"/>
    </source>
</evidence>
<feature type="binding site" evidence="6">
    <location>
        <position position="186"/>
    </location>
    <ligand>
        <name>S-adenosyl-L-methionine</name>
        <dbReference type="ChEBI" id="CHEBI:59789"/>
    </ligand>
</feature>
<dbReference type="InterPro" id="IPR058240">
    <property type="entry name" value="rSAM_sf"/>
</dbReference>
<dbReference type="SUPFAM" id="SSF102114">
    <property type="entry name" value="Radical SAM enzymes"/>
    <property type="match status" value="1"/>
</dbReference>
<evidence type="ECO:0000256" key="2">
    <source>
        <dbReference type="ARBA" id="ARBA00022723"/>
    </source>
</evidence>
<evidence type="ECO:0000256" key="3">
    <source>
        <dbReference type="ARBA" id="ARBA00023004"/>
    </source>
</evidence>
<name>A0A1M6GM35_9FIRM</name>
<feature type="binding site" evidence="6">
    <location>
        <position position="303"/>
    </location>
    <ligand>
        <name>(3R)-3-methyl-D-ornithine</name>
        <dbReference type="ChEBI" id="CHEBI:64642"/>
    </ligand>
</feature>
<evidence type="ECO:0000256" key="6">
    <source>
        <dbReference type="PIRSR" id="PIRSR004762-2"/>
    </source>
</evidence>
<evidence type="ECO:0000259" key="7">
    <source>
        <dbReference type="PROSITE" id="PS51918"/>
    </source>
</evidence>
<keyword evidence="4 5" id="KW-0411">Iron-sulfur</keyword>
<protein>
    <submittedName>
        <fullName evidence="8">Pyrrolysine biosynthesis protein PylB</fullName>
    </submittedName>
</protein>
<evidence type="ECO:0000256" key="4">
    <source>
        <dbReference type="ARBA" id="ARBA00023014"/>
    </source>
</evidence>
<dbReference type="GO" id="GO:0046872">
    <property type="term" value="F:metal ion binding"/>
    <property type="evidence" value="ECO:0007669"/>
    <property type="project" value="UniProtKB-KW"/>
</dbReference>
<dbReference type="PROSITE" id="PS51918">
    <property type="entry name" value="RADICAL_SAM"/>
    <property type="match status" value="1"/>
</dbReference>
<keyword evidence="2" id="KW-0479">Metal-binding</keyword>
<feature type="binding site" evidence="6">
    <location>
        <position position="76"/>
    </location>
    <ligand>
        <name>S-adenosyl-L-methionine</name>
        <dbReference type="ChEBI" id="CHEBI:59789"/>
    </ligand>
</feature>
<organism evidence="8 9">
    <name type="scientific">Desulfosporosinus lacus DSM 15449</name>
    <dbReference type="NCBI Taxonomy" id="1121420"/>
    <lineage>
        <taxon>Bacteria</taxon>
        <taxon>Bacillati</taxon>
        <taxon>Bacillota</taxon>
        <taxon>Clostridia</taxon>
        <taxon>Eubacteriales</taxon>
        <taxon>Desulfitobacteriaceae</taxon>
        <taxon>Desulfosporosinus</taxon>
    </lineage>
</organism>
<feature type="binding site" evidence="6">
    <location>
        <position position="173"/>
    </location>
    <ligand>
        <name>(3R)-3-methyl-D-ornithine</name>
        <dbReference type="ChEBI" id="CHEBI:64642"/>
    </ligand>
</feature>
<feature type="binding site" evidence="5">
    <location>
        <position position="77"/>
    </location>
    <ligand>
        <name>[4Fe-4S] cluster</name>
        <dbReference type="ChEBI" id="CHEBI:49883"/>
        <note>4Fe-4S-S-AdoMet</note>
    </ligand>
</feature>
<dbReference type="PANTHER" id="PTHR43726">
    <property type="entry name" value="3-METHYLORNITHINE SYNTHASE"/>
    <property type="match status" value="1"/>
</dbReference>
<reference evidence="9" key="1">
    <citation type="submission" date="2016-11" db="EMBL/GenBank/DDBJ databases">
        <authorList>
            <person name="Varghese N."/>
            <person name="Submissions S."/>
        </authorList>
    </citation>
    <scope>NUCLEOTIDE SEQUENCE [LARGE SCALE GENOMIC DNA]</scope>
    <source>
        <strain evidence="9">DSM 15449</strain>
    </source>
</reference>
<proteinExistence type="predicted"/>
<dbReference type="EMBL" id="FQXJ01000038">
    <property type="protein sequence ID" value="SHJ11018.1"/>
    <property type="molecule type" value="Genomic_DNA"/>
</dbReference>
<sequence>MIVSITSKLDEILEKAVQENPLSREDLLFLLKLSEKGDLEKVFEVARQLRTRYFEDKVFIYGFVYFSTYCRNECAFCLYRKSNQSLKRYRKTDLEIMETALSLVESGIHLVDLTMGEDPLYFDKLESGFEHLIRTVELIKKSTEIPIMISAGVVPEEVLREFKAAGVDWYATYQETHNPDLYHKLRLGQSYTERMERKKLAHKLGFLIEEGLLTGVGDTDEDLVNSLEEMGRLGADQLRVMSFVPQKDTPMYHYTSVSRHRELLIIAIMRLVYPDRLIPASLDVDGLSGLADRLDAGANVVTSIIPPHSGLAGVSNHSLDIEDGNRSVNKIVPVLARHGLIPASRDEYAEWVLKRKNRIIPWGGA</sequence>
<gene>
    <name evidence="8" type="ORF">SAMN02746098_05177</name>
</gene>
<keyword evidence="9" id="KW-1185">Reference proteome</keyword>
<dbReference type="SMART" id="SM00729">
    <property type="entry name" value="Elp3"/>
    <property type="match status" value="1"/>
</dbReference>
<dbReference type="AlphaFoldDB" id="A0A1M6GM35"/>
<dbReference type="GO" id="GO:0071524">
    <property type="term" value="P:pyrrolysine biosynthetic process"/>
    <property type="evidence" value="ECO:0007669"/>
    <property type="project" value="InterPro"/>
</dbReference>
<feature type="domain" description="Radical SAM core" evidence="7">
    <location>
        <begin position="56"/>
        <end position="275"/>
    </location>
</feature>
<dbReference type="GO" id="GO:0016740">
    <property type="term" value="F:transferase activity"/>
    <property type="evidence" value="ECO:0007669"/>
    <property type="project" value="TreeGrafter"/>
</dbReference>
<dbReference type="InterPro" id="IPR006638">
    <property type="entry name" value="Elp3/MiaA/NifB-like_rSAM"/>
</dbReference>
<feature type="binding site" evidence="6">
    <location>
        <position position="150"/>
    </location>
    <ligand>
        <name>(3R)-3-methyl-D-ornithine</name>
        <dbReference type="ChEBI" id="CHEBI:64642"/>
    </ligand>
</feature>
<feature type="binding site" evidence="6">
    <location>
        <position position="239"/>
    </location>
    <ligand>
        <name>(3R)-3-methyl-D-ornithine</name>
        <dbReference type="ChEBI" id="CHEBI:64642"/>
    </ligand>
</feature>
<dbReference type="RefSeq" id="WP_073033372.1">
    <property type="nucleotide sequence ID" value="NZ_FQXJ01000038.1"/>
</dbReference>
<dbReference type="InterPro" id="IPR007197">
    <property type="entry name" value="rSAM"/>
</dbReference>
<dbReference type="SFLD" id="SFLDS00029">
    <property type="entry name" value="Radical_SAM"/>
    <property type="match status" value="1"/>
</dbReference>
<dbReference type="GO" id="GO:0051539">
    <property type="term" value="F:4 iron, 4 sulfur cluster binding"/>
    <property type="evidence" value="ECO:0007669"/>
    <property type="project" value="UniProtKB-KW"/>
</dbReference>
<dbReference type="InterPro" id="IPR013785">
    <property type="entry name" value="Aldolase_TIM"/>
</dbReference>
<evidence type="ECO:0000313" key="9">
    <source>
        <dbReference type="Proteomes" id="UP000183954"/>
    </source>
</evidence>
<feature type="binding site" evidence="5">
    <location>
        <position position="74"/>
    </location>
    <ligand>
        <name>[4Fe-4S] cluster</name>
        <dbReference type="ChEBI" id="CHEBI:49883"/>
        <note>4Fe-4S-S-AdoMet</note>
    </ligand>
</feature>
<feature type="binding site" evidence="6">
    <location>
        <position position="112"/>
    </location>
    <ligand>
        <name>(3R)-3-methyl-D-ornithine</name>
        <dbReference type="ChEBI" id="CHEBI:64642"/>
    </ligand>
</feature>
<feature type="binding site" evidence="5">
    <location>
        <position position="70"/>
    </location>
    <ligand>
        <name>[4Fe-4S] cluster</name>
        <dbReference type="ChEBI" id="CHEBI:49883"/>
        <note>4Fe-4S-S-AdoMet</note>
    </ligand>
</feature>
<dbReference type="PANTHER" id="PTHR43726:SF1">
    <property type="entry name" value="BIOTIN SYNTHASE"/>
    <property type="match status" value="1"/>
</dbReference>
<keyword evidence="5" id="KW-0004">4Fe-4S</keyword>
<dbReference type="Pfam" id="PF04055">
    <property type="entry name" value="Radical_SAM"/>
    <property type="match status" value="1"/>
</dbReference>
<feature type="binding site" evidence="6">
    <location>
        <position position="302"/>
    </location>
    <ligand>
        <name>(3R)-3-methyl-D-ornithine</name>
        <dbReference type="ChEBI" id="CHEBI:64642"/>
    </ligand>
</feature>
<feature type="binding site" evidence="6">
    <location>
        <position position="175"/>
    </location>
    <ligand>
        <name>S-adenosyl-L-methionine</name>
        <dbReference type="ChEBI" id="CHEBI:59789"/>
    </ligand>
</feature>
<dbReference type="PIRSF" id="PIRSF004762">
    <property type="entry name" value="CHP00423"/>
    <property type="match status" value="1"/>
</dbReference>
<dbReference type="SFLD" id="SFLDF00349">
    <property type="entry name" value="3-methylornithine_synthase_(Py"/>
    <property type="match status" value="1"/>
</dbReference>
<feature type="binding site" evidence="6">
    <location>
        <position position="194"/>
    </location>
    <ligand>
        <name>S-adenosyl-L-methionine</name>
        <dbReference type="ChEBI" id="CHEBI:59789"/>
    </ligand>
</feature>
<evidence type="ECO:0000256" key="1">
    <source>
        <dbReference type="ARBA" id="ARBA00022691"/>
    </source>
</evidence>
<dbReference type="STRING" id="1121420.SAMN02746098_05177"/>